<accession>A0A9W9IUF6</accession>
<dbReference type="EMBL" id="JAPQKO010000001">
    <property type="protein sequence ID" value="KAJ5183696.1"/>
    <property type="molecule type" value="Genomic_DNA"/>
</dbReference>
<reference evidence="1" key="2">
    <citation type="journal article" date="2023" name="IMA Fungus">
        <title>Comparative genomic study of the Penicillium genus elucidates a diverse pangenome and 15 lateral gene transfer events.</title>
        <authorList>
            <person name="Petersen C."/>
            <person name="Sorensen T."/>
            <person name="Nielsen M.R."/>
            <person name="Sondergaard T.E."/>
            <person name="Sorensen J.L."/>
            <person name="Fitzpatrick D.A."/>
            <person name="Frisvad J.C."/>
            <person name="Nielsen K.L."/>
        </authorList>
    </citation>
    <scope>NUCLEOTIDE SEQUENCE</scope>
    <source>
        <strain evidence="1">IBT 21917</strain>
    </source>
</reference>
<evidence type="ECO:0000313" key="1">
    <source>
        <dbReference type="EMBL" id="KAJ5183696.1"/>
    </source>
</evidence>
<evidence type="ECO:0000313" key="2">
    <source>
        <dbReference type="Proteomes" id="UP001146351"/>
    </source>
</evidence>
<comment type="caution">
    <text evidence="1">The sequence shown here is derived from an EMBL/GenBank/DDBJ whole genome shotgun (WGS) entry which is preliminary data.</text>
</comment>
<organism evidence="1 2">
    <name type="scientific">Penicillium capsulatum</name>
    <dbReference type="NCBI Taxonomy" id="69766"/>
    <lineage>
        <taxon>Eukaryota</taxon>
        <taxon>Fungi</taxon>
        <taxon>Dikarya</taxon>
        <taxon>Ascomycota</taxon>
        <taxon>Pezizomycotina</taxon>
        <taxon>Eurotiomycetes</taxon>
        <taxon>Eurotiomycetidae</taxon>
        <taxon>Eurotiales</taxon>
        <taxon>Aspergillaceae</taxon>
        <taxon>Penicillium</taxon>
    </lineage>
</organism>
<protein>
    <submittedName>
        <fullName evidence="1">Uncharacterized protein</fullName>
    </submittedName>
</protein>
<reference evidence="1" key="1">
    <citation type="submission" date="2022-11" db="EMBL/GenBank/DDBJ databases">
        <authorList>
            <person name="Petersen C."/>
        </authorList>
    </citation>
    <scope>NUCLEOTIDE SEQUENCE</scope>
    <source>
        <strain evidence="1">IBT 21917</strain>
    </source>
</reference>
<dbReference type="Proteomes" id="UP001146351">
    <property type="component" value="Unassembled WGS sequence"/>
</dbReference>
<dbReference type="AlphaFoldDB" id="A0A9W9IUF6"/>
<gene>
    <name evidence="1" type="ORF">N7492_001312</name>
</gene>
<keyword evidence="2" id="KW-1185">Reference proteome</keyword>
<sequence length="143" mass="15878">MLLGPMLECFFHRASPLHGKIPGLKLEQIHQTPQHVRLATGASCLEIDVIFPAAVSANHQTLDFGHTTCTDSQTQEAVSPMLLDHFIGHVMDQIKYQIPVLASFVPWVAEDSGLLPLFVDKPEKVQGLQLLPDPVVQDQYPEF</sequence>
<proteinExistence type="predicted"/>
<name>A0A9W9IUF6_9EURO</name>